<feature type="repeat" description="TPR" evidence="1">
    <location>
        <begin position="51"/>
        <end position="84"/>
    </location>
</feature>
<dbReference type="PROSITE" id="PS50293">
    <property type="entry name" value="TPR_REGION"/>
    <property type="match status" value="1"/>
</dbReference>
<dbReference type="PANTHER" id="PTHR12558">
    <property type="entry name" value="CELL DIVISION CYCLE 16,23,27"/>
    <property type="match status" value="1"/>
</dbReference>
<feature type="repeat" description="TPR" evidence="1">
    <location>
        <begin position="254"/>
        <end position="287"/>
    </location>
</feature>
<sequence length="336" mass="39091">MQIRLGVLLFFYFCLIACKSDQQKILSTHFSNDYDTLEVLNHRIFEHSNSDSLYIDRAKFYFENEKFDSAIVDIKQAIYLNPKQANYYFYLSDAYLMAYDSKKALAILDTAIVEFPEYIPVFLKKAKLQLILKSHMNAIATLDRVFILDPQNADGYYLAGHILSEMGDTGRAINSYQKAVDLNPDLREAWIQLGDVMTSLNNPLALRYYENAIRLDTSDIETLHNRAYALQKFGKLNEAIFEYKSNISHFPNYELSYYNLALLYSKSDSNDLAITYFTDAIKLNDQEASSYYHRGRCYEKLLKKTEALVDYRKAIELDQNYTEAKKSLSRLEKQNN</sequence>
<evidence type="ECO:0000256" key="1">
    <source>
        <dbReference type="PROSITE-ProRule" id="PRU00339"/>
    </source>
</evidence>
<dbReference type="Gene3D" id="1.25.40.10">
    <property type="entry name" value="Tetratricopeptide repeat domain"/>
    <property type="match status" value="3"/>
</dbReference>
<dbReference type="PANTHER" id="PTHR12558:SF13">
    <property type="entry name" value="CELL DIVISION CYCLE PROTEIN 27 HOMOLOG"/>
    <property type="match status" value="1"/>
</dbReference>
<dbReference type="AlphaFoldDB" id="A0A9D7S7B9"/>
<comment type="caution">
    <text evidence="2">The sequence shown here is derived from an EMBL/GenBank/DDBJ whole genome shotgun (WGS) entry which is preliminary data.</text>
</comment>
<dbReference type="InterPro" id="IPR011990">
    <property type="entry name" value="TPR-like_helical_dom_sf"/>
</dbReference>
<dbReference type="Pfam" id="PF13432">
    <property type="entry name" value="TPR_16"/>
    <property type="match status" value="1"/>
</dbReference>
<dbReference type="SMART" id="SM00028">
    <property type="entry name" value="TPR"/>
    <property type="match status" value="8"/>
</dbReference>
<accession>A0A9D7S7B9</accession>
<proteinExistence type="predicted"/>
<name>A0A9D7S7B9_9BACT</name>
<organism evidence="2 3">
    <name type="scientific">Candidatus Defluviibacterium haderslevense</name>
    <dbReference type="NCBI Taxonomy" id="2981993"/>
    <lineage>
        <taxon>Bacteria</taxon>
        <taxon>Pseudomonadati</taxon>
        <taxon>Bacteroidota</taxon>
        <taxon>Saprospiria</taxon>
        <taxon>Saprospirales</taxon>
        <taxon>Saprospiraceae</taxon>
        <taxon>Candidatus Defluviibacterium</taxon>
    </lineage>
</organism>
<dbReference type="InterPro" id="IPR019734">
    <property type="entry name" value="TPR_rpt"/>
</dbReference>
<evidence type="ECO:0000313" key="2">
    <source>
        <dbReference type="EMBL" id="MBK9716286.1"/>
    </source>
</evidence>
<dbReference type="EMBL" id="JADKFW010000004">
    <property type="protein sequence ID" value="MBK9716286.1"/>
    <property type="molecule type" value="Genomic_DNA"/>
</dbReference>
<protein>
    <submittedName>
        <fullName evidence="2">Tetratricopeptide repeat protein</fullName>
    </submittedName>
</protein>
<dbReference type="Pfam" id="PF00515">
    <property type="entry name" value="TPR_1"/>
    <property type="match status" value="1"/>
</dbReference>
<keyword evidence="1" id="KW-0802">TPR repeat</keyword>
<feature type="repeat" description="TPR" evidence="1">
    <location>
        <begin position="288"/>
        <end position="321"/>
    </location>
</feature>
<reference evidence="2 3" key="1">
    <citation type="submission" date="2020-10" db="EMBL/GenBank/DDBJ databases">
        <title>Connecting structure to function with the recovery of over 1000 high-quality activated sludge metagenome-assembled genomes encoding full-length rRNA genes using long-read sequencing.</title>
        <authorList>
            <person name="Singleton C.M."/>
            <person name="Petriglieri F."/>
            <person name="Kristensen J.M."/>
            <person name="Kirkegaard R.H."/>
            <person name="Michaelsen T.Y."/>
            <person name="Andersen M.H."/>
            <person name="Karst S.M."/>
            <person name="Dueholm M.S."/>
            <person name="Nielsen P.H."/>
            <person name="Albertsen M."/>
        </authorList>
    </citation>
    <scope>NUCLEOTIDE SEQUENCE [LARGE SCALE GENOMIC DNA]</scope>
    <source>
        <strain evidence="2">Ribe_18-Q3-R11-54_BAT3C.373</strain>
    </source>
</reference>
<dbReference type="SUPFAM" id="SSF48452">
    <property type="entry name" value="TPR-like"/>
    <property type="match status" value="1"/>
</dbReference>
<evidence type="ECO:0000313" key="3">
    <source>
        <dbReference type="Proteomes" id="UP000808349"/>
    </source>
</evidence>
<dbReference type="Pfam" id="PF13181">
    <property type="entry name" value="TPR_8"/>
    <property type="match status" value="2"/>
</dbReference>
<dbReference type="Proteomes" id="UP000808349">
    <property type="component" value="Unassembled WGS sequence"/>
</dbReference>
<dbReference type="PROSITE" id="PS50005">
    <property type="entry name" value="TPR"/>
    <property type="match status" value="4"/>
</dbReference>
<feature type="repeat" description="TPR" evidence="1">
    <location>
        <begin position="153"/>
        <end position="186"/>
    </location>
</feature>
<gene>
    <name evidence="2" type="ORF">IPO85_01940</name>
</gene>